<evidence type="ECO:0000313" key="3">
    <source>
        <dbReference type="Proteomes" id="UP000451471"/>
    </source>
</evidence>
<dbReference type="Proteomes" id="UP000451471">
    <property type="component" value="Unassembled WGS sequence"/>
</dbReference>
<keyword evidence="1" id="KW-1133">Transmembrane helix</keyword>
<dbReference type="EMBL" id="WSZK01000039">
    <property type="protein sequence ID" value="MWG36738.1"/>
    <property type="molecule type" value="Genomic_DNA"/>
</dbReference>
<feature type="transmembrane region" description="Helical" evidence="1">
    <location>
        <begin position="82"/>
        <end position="104"/>
    </location>
</feature>
<protein>
    <submittedName>
        <fullName evidence="2">Uncharacterized protein</fullName>
    </submittedName>
</protein>
<dbReference type="RefSeq" id="WP_158206389.1">
    <property type="nucleotide sequence ID" value="NZ_WSZK01000039.1"/>
</dbReference>
<accession>A0A6B0GY71</accession>
<dbReference type="AlphaFoldDB" id="A0A6B0GY71"/>
<sequence length="114" mass="12357">MSRGLPGGPGPGALGRLPFVRSLSYHTRRVLGHPIRTGLKVVTGIVMLVGAYLLVFRQEALMTVVARDSVGVLDVLALVDPWLWPVVLVGGTILVVVVEIWTGVQQDMRYGRGR</sequence>
<feature type="transmembrane region" description="Helical" evidence="1">
    <location>
        <begin position="37"/>
        <end position="55"/>
    </location>
</feature>
<evidence type="ECO:0000313" key="2">
    <source>
        <dbReference type="EMBL" id="MWG36738.1"/>
    </source>
</evidence>
<keyword evidence="3" id="KW-1185">Reference proteome</keyword>
<gene>
    <name evidence="2" type="ORF">GQS65_19995</name>
</gene>
<evidence type="ECO:0000256" key="1">
    <source>
        <dbReference type="SAM" id="Phobius"/>
    </source>
</evidence>
<keyword evidence="1" id="KW-0472">Membrane</keyword>
<proteinExistence type="predicted"/>
<comment type="caution">
    <text evidence="2">The sequence shown here is derived from an EMBL/GenBank/DDBJ whole genome shotgun (WGS) entry which is preliminary data.</text>
</comment>
<name>A0A6B0GY71_9EURY</name>
<organism evidence="2 3">
    <name type="scientific">Halomarina oriensis</name>
    <dbReference type="NCBI Taxonomy" id="671145"/>
    <lineage>
        <taxon>Archaea</taxon>
        <taxon>Methanobacteriati</taxon>
        <taxon>Methanobacteriota</taxon>
        <taxon>Stenosarchaea group</taxon>
        <taxon>Halobacteria</taxon>
        <taxon>Halobacteriales</taxon>
        <taxon>Natronomonadaceae</taxon>
        <taxon>Halomarina</taxon>
    </lineage>
</organism>
<reference evidence="2 3" key="1">
    <citation type="submission" date="2019-12" db="EMBL/GenBank/DDBJ databases">
        <title>Halocatena pleomorpha gen. nov. sp. nov., an extremely halophilic archaeon of family Halobacteriaceae isolated from saltpan soil.</title>
        <authorList>
            <person name="Pal Y."/>
            <person name="Verma A."/>
            <person name="Krishnamurthi S."/>
            <person name="Kumar P."/>
        </authorList>
    </citation>
    <scope>NUCLEOTIDE SEQUENCE [LARGE SCALE GENOMIC DNA]</scope>
    <source>
        <strain evidence="2 3">JCM 16495</strain>
    </source>
</reference>
<keyword evidence="1" id="KW-0812">Transmembrane</keyword>